<dbReference type="RefSeq" id="XP_004988748.1">
    <property type="nucleotide sequence ID" value="XM_004988691.1"/>
</dbReference>
<sequence>MFGDIKACDFSPDGFFFAVLGVNGQLRVFETATNTQRLITSITTDKDDQHSEHTTLDRRQRSRHINCFTWKPPTQEKKRRRAKKQADPTILAGYSTGEIGLISVNSGATQFWTPDDDDSETHKHNVTALAWHAEASAVFSLDQRGTVLKWSQDGKHSEQFLKRAVKSARSLSAGLPTADNQHTILVAGRDIYVYAVDGATELKRISAHVNPVSRLLLCTRSDVQGVFSFVSSDDNDRQINLWSLDVTEKKQQLLMAIESPAQPAAVTYSAGAKKNSALRVAVLGLNGCLYVYDGLSKVHKTPVATIRMETGDVPSKKVSIISAQFPAERNEQTIHIARGNAIDPTFEDLTLGSTAQDQLLTRDAPLELFQSVSKQQQKLFKDRAPTAKPTILGAAQVGSVQSKPSEEAIKPLSKQFANLLKETGADQLPQGYTRDGQPRSGTLIGMLMQALHSSDNALLDECLSSATERIVKATTARLPPKFVPVFFKKIVHKLEARPARGSSLLVWIRCLLMAHTSYLLTLPNLADMLKDLYGMAEARLAAFPAIARLSGRLDLLLAHADRTDQGLEDDLADVDEDIVPRAVYIEPEEDDEEEEEAGADGEDEEEDDEDEDEWEPVEVPGEDDALFDDVLGMSEMEDSDEDEDDAASGKLLGDDDEDEEDDEAEEESDDDDEEEEDDDDDEEEEEGDNAMDEDDDDDDEANDSD</sequence>
<dbReference type="InParanoid" id="F2UPW9"/>
<protein>
    <recommendedName>
        <fullName evidence="5">Small-subunit processome Utp12 domain-containing protein</fullName>
    </recommendedName>
</protein>
<feature type="region of interest" description="Disordered" evidence="4">
    <location>
        <begin position="583"/>
        <end position="705"/>
    </location>
</feature>
<proteinExistence type="inferred from homology"/>
<comment type="subcellular location">
    <subcellularLocation>
        <location evidence="1">Nucleus</location>
    </subcellularLocation>
</comment>
<evidence type="ECO:0000313" key="7">
    <source>
        <dbReference type="Proteomes" id="UP000007799"/>
    </source>
</evidence>
<dbReference type="GeneID" id="16069285"/>
<feature type="compositionally biased region" description="Acidic residues" evidence="4">
    <location>
        <begin position="654"/>
        <end position="705"/>
    </location>
</feature>
<evidence type="ECO:0000256" key="2">
    <source>
        <dbReference type="ARBA" id="ARBA00023242"/>
    </source>
</evidence>
<dbReference type="KEGG" id="sre:PTSG_13095"/>
<dbReference type="Proteomes" id="UP000007799">
    <property type="component" value="Unassembled WGS sequence"/>
</dbReference>
<evidence type="ECO:0000313" key="6">
    <source>
        <dbReference type="EMBL" id="EGD79799.1"/>
    </source>
</evidence>
<dbReference type="SUPFAM" id="SSF50978">
    <property type="entry name" value="WD40 repeat-like"/>
    <property type="match status" value="1"/>
</dbReference>
<dbReference type="InterPro" id="IPR052414">
    <property type="entry name" value="U3_snoRNA-assoc_WDR"/>
</dbReference>
<accession>F2UPW9</accession>
<feature type="domain" description="Small-subunit processome Utp12" evidence="5">
    <location>
        <begin position="455"/>
        <end position="557"/>
    </location>
</feature>
<gene>
    <name evidence="6" type="ORF">PTSG_13095</name>
</gene>
<feature type="compositionally biased region" description="Acidic residues" evidence="4">
    <location>
        <begin position="635"/>
        <end position="646"/>
    </location>
</feature>
<evidence type="ECO:0000256" key="1">
    <source>
        <dbReference type="ARBA" id="ARBA00004123"/>
    </source>
</evidence>
<dbReference type="Gene3D" id="2.130.10.10">
    <property type="entry name" value="YVTN repeat-like/Quinoprotein amine dehydrogenase"/>
    <property type="match status" value="1"/>
</dbReference>
<evidence type="ECO:0000259" key="5">
    <source>
        <dbReference type="Pfam" id="PF04003"/>
    </source>
</evidence>
<dbReference type="PANTHER" id="PTHR44267:SF1">
    <property type="entry name" value="WD REPEAT-CONTAINING PROTEIN 43"/>
    <property type="match status" value="1"/>
</dbReference>
<dbReference type="OMA" id="MNSENGD"/>
<name>F2UPW9_SALR5</name>
<dbReference type="AlphaFoldDB" id="F2UPW9"/>
<feature type="compositionally biased region" description="Acidic residues" evidence="4">
    <location>
        <begin position="586"/>
        <end position="627"/>
    </location>
</feature>
<dbReference type="FunCoup" id="F2UPW9">
    <property type="interactions" value="1424"/>
</dbReference>
<dbReference type="STRING" id="946362.F2UPW9"/>
<keyword evidence="7" id="KW-1185">Reference proteome</keyword>
<dbReference type="OrthoDB" id="30195at2759"/>
<dbReference type="GO" id="GO:0005730">
    <property type="term" value="C:nucleolus"/>
    <property type="evidence" value="ECO:0007669"/>
    <property type="project" value="TreeGrafter"/>
</dbReference>
<dbReference type="EMBL" id="GL832988">
    <property type="protein sequence ID" value="EGD79799.1"/>
    <property type="molecule type" value="Genomic_DNA"/>
</dbReference>
<dbReference type="PANTHER" id="PTHR44267">
    <property type="entry name" value="WD REPEAT-CONTAINING PROTEIN 43"/>
    <property type="match status" value="1"/>
</dbReference>
<dbReference type="GO" id="GO:0000462">
    <property type="term" value="P:maturation of SSU-rRNA from tricistronic rRNA transcript (SSU-rRNA, 5.8S rRNA, LSU-rRNA)"/>
    <property type="evidence" value="ECO:0007669"/>
    <property type="project" value="TreeGrafter"/>
</dbReference>
<evidence type="ECO:0000256" key="4">
    <source>
        <dbReference type="SAM" id="MobiDB-lite"/>
    </source>
</evidence>
<evidence type="ECO:0000256" key="3">
    <source>
        <dbReference type="ARBA" id="ARBA00038335"/>
    </source>
</evidence>
<dbReference type="InterPro" id="IPR015943">
    <property type="entry name" value="WD40/YVTN_repeat-like_dom_sf"/>
</dbReference>
<reference evidence="6" key="1">
    <citation type="submission" date="2009-08" db="EMBL/GenBank/DDBJ databases">
        <title>Annotation of Salpingoeca rosetta.</title>
        <authorList>
            <consortium name="The Broad Institute Genome Sequencing Platform"/>
            <person name="Russ C."/>
            <person name="Cuomo C."/>
            <person name="Burger G."/>
            <person name="Gray M.W."/>
            <person name="Holland P.W.H."/>
            <person name="King N."/>
            <person name="Lang F.B.F."/>
            <person name="Roger A.J."/>
            <person name="Ruiz-Trillo I."/>
            <person name="Young S.K."/>
            <person name="Zeng Q."/>
            <person name="Gargeya S."/>
            <person name="Alvarado L."/>
            <person name="Berlin A."/>
            <person name="Chapman S.B."/>
            <person name="Chen Z."/>
            <person name="Freedman E."/>
            <person name="Gellesch M."/>
            <person name="Goldberg J."/>
            <person name="Griggs A."/>
            <person name="Gujja S."/>
            <person name="Heilman E."/>
            <person name="Heiman D."/>
            <person name="Howarth C."/>
            <person name="Mehta T."/>
            <person name="Neiman D."/>
            <person name="Pearson M."/>
            <person name="Roberts A."/>
            <person name="Saif S."/>
            <person name="Shea T."/>
            <person name="Shenoy N."/>
            <person name="Sisk P."/>
            <person name="Stolte C."/>
            <person name="Sykes S."/>
            <person name="White J."/>
            <person name="Yandava C."/>
            <person name="Haas B."/>
            <person name="Nusbaum C."/>
            <person name="Birren B."/>
        </authorList>
    </citation>
    <scope>NUCLEOTIDE SEQUENCE [LARGE SCALE GENOMIC DNA]</scope>
    <source>
        <strain evidence="6">ATCC 50818</strain>
    </source>
</reference>
<organism evidence="7">
    <name type="scientific">Salpingoeca rosetta (strain ATCC 50818 / BSB-021)</name>
    <dbReference type="NCBI Taxonomy" id="946362"/>
    <lineage>
        <taxon>Eukaryota</taxon>
        <taxon>Choanoflagellata</taxon>
        <taxon>Craspedida</taxon>
        <taxon>Salpingoecidae</taxon>
        <taxon>Salpingoeca</taxon>
    </lineage>
</organism>
<dbReference type="InterPro" id="IPR007148">
    <property type="entry name" value="SSU_processome_Utp12"/>
</dbReference>
<dbReference type="eggNOG" id="KOG4547">
    <property type="taxonomic scope" value="Eukaryota"/>
</dbReference>
<dbReference type="Pfam" id="PF04003">
    <property type="entry name" value="Utp12"/>
    <property type="match status" value="1"/>
</dbReference>
<dbReference type="InterPro" id="IPR036322">
    <property type="entry name" value="WD40_repeat_dom_sf"/>
</dbReference>
<comment type="similarity">
    <text evidence="3">Belongs to the UTP5 family.</text>
</comment>
<keyword evidence="2" id="KW-0539">Nucleus</keyword>